<evidence type="ECO:0000256" key="8">
    <source>
        <dbReference type="SAM" id="MobiDB-lite"/>
    </source>
</evidence>
<feature type="region of interest" description="Disordered" evidence="8">
    <location>
        <begin position="506"/>
        <end position="527"/>
    </location>
</feature>
<dbReference type="InterPro" id="IPR038731">
    <property type="entry name" value="RgtA/B/C-like"/>
</dbReference>
<feature type="transmembrane region" description="Helical" evidence="9">
    <location>
        <begin position="324"/>
        <end position="343"/>
    </location>
</feature>
<keyword evidence="7 9" id="KW-0472">Membrane</keyword>
<dbReference type="OrthoDB" id="9775035at2"/>
<evidence type="ECO:0000256" key="4">
    <source>
        <dbReference type="ARBA" id="ARBA00022679"/>
    </source>
</evidence>
<dbReference type="KEGG" id="rhf:EUB48_01250"/>
<proteinExistence type="predicted"/>
<evidence type="ECO:0000256" key="7">
    <source>
        <dbReference type="ARBA" id="ARBA00023136"/>
    </source>
</evidence>
<dbReference type="PANTHER" id="PTHR33908">
    <property type="entry name" value="MANNOSYLTRANSFERASE YKCB-RELATED"/>
    <property type="match status" value="1"/>
</dbReference>
<organism evidence="11 12">
    <name type="scientific">Rhodoferax sediminis</name>
    <dbReference type="NCBI Taxonomy" id="2509614"/>
    <lineage>
        <taxon>Bacteria</taxon>
        <taxon>Pseudomonadati</taxon>
        <taxon>Pseudomonadota</taxon>
        <taxon>Betaproteobacteria</taxon>
        <taxon>Burkholderiales</taxon>
        <taxon>Comamonadaceae</taxon>
        <taxon>Rhodoferax</taxon>
    </lineage>
</organism>
<evidence type="ECO:0000256" key="9">
    <source>
        <dbReference type="SAM" id="Phobius"/>
    </source>
</evidence>
<evidence type="ECO:0000256" key="6">
    <source>
        <dbReference type="ARBA" id="ARBA00022989"/>
    </source>
</evidence>
<keyword evidence="5 9" id="KW-0812">Transmembrane</keyword>
<feature type="transmembrane region" description="Helical" evidence="9">
    <location>
        <begin position="144"/>
        <end position="160"/>
    </location>
</feature>
<sequence>MTRTVSTKQERPISWLWLAALWLLLLLLAALRPLAVPDEGRYGEVGRWMLQSGDWLVPRLDGLPFFHKPPLLYWLEAVSLALFGSHVWALRLVPALHAGIMLVGLYLAARAIAGERVARRAGLMLGTSVAFLLGGQYVNHDMMVATWIGIAIWCFAFAFMHGARPHANLARLGFVACALGVLSKGLIGLLLPGLVLFLWLLWTRQFRKVLALPWASGLLLLAAITVPWFVLVAQKYPGAMDYLFGTQQFTRFTADTFNNVQPWWFYIASLLILLFPWAFFAGKPLWDAVKRTPAPDGVAREWFSLCWIWLAAILAFFSIPASKLIGYILPVIPPLALLAALGWERTLAHSRFAGRVFAALAALIIALALAVSLLVTRFTDDKLSGDVAQTLACDASPADTVYAVGNYPYDLPFYAQIRRPIVVIQDWPRQHKTAGDVWQRELFEGADFDPVAGRVLQTPDVLAAASARPGNWLLVPRNGGARGFGPPAWLRVQTGTGWILFKSGGSAASAPEGPIAAQQKGLPGCKH</sequence>
<evidence type="ECO:0000256" key="1">
    <source>
        <dbReference type="ARBA" id="ARBA00004651"/>
    </source>
</evidence>
<keyword evidence="12" id="KW-1185">Reference proteome</keyword>
<dbReference type="Pfam" id="PF13231">
    <property type="entry name" value="PMT_2"/>
    <property type="match status" value="1"/>
</dbReference>
<keyword evidence="4 11" id="KW-0808">Transferase</keyword>
<dbReference type="GO" id="GO:0016763">
    <property type="term" value="F:pentosyltransferase activity"/>
    <property type="evidence" value="ECO:0007669"/>
    <property type="project" value="TreeGrafter"/>
</dbReference>
<evidence type="ECO:0000313" key="11">
    <source>
        <dbReference type="EMBL" id="QDL36071.1"/>
    </source>
</evidence>
<feature type="transmembrane region" description="Helical" evidence="9">
    <location>
        <begin position="121"/>
        <end position="138"/>
    </location>
</feature>
<dbReference type="Proteomes" id="UP000316798">
    <property type="component" value="Chromosome"/>
</dbReference>
<dbReference type="GO" id="GO:0010041">
    <property type="term" value="P:response to iron(III) ion"/>
    <property type="evidence" value="ECO:0007669"/>
    <property type="project" value="TreeGrafter"/>
</dbReference>
<keyword evidence="2" id="KW-1003">Cell membrane</keyword>
<keyword evidence="3" id="KW-0328">Glycosyltransferase</keyword>
<dbReference type="EMBL" id="CP035503">
    <property type="protein sequence ID" value="QDL36071.1"/>
    <property type="molecule type" value="Genomic_DNA"/>
</dbReference>
<protein>
    <submittedName>
        <fullName evidence="11">Glycosyltransferase family 39 protein</fullName>
    </submittedName>
</protein>
<dbReference type="AlphaFoldDB" id="A0A515D6P6"/>
<dbReference type="GO" id="GO:0009103">
    <property type="term" value="P:lipopolysaccharide biosynthetic process"/>
    <property type="evidence" value="ECO:0007669"/>
    <property type="project" value="UniProtKB-ARBA"/>
</dbReference>
<feature type="transmembrane region" description="Helical" evidence="9">
    <location>
        <begin position="172"/>
        <end position="202"/>
    </location>
</feature>
<feature type="transmembrane region" description="Helical" evidence="9">
    <location>
        <begin position="214"/>
        <end position="233"/>
    </location>
</feature>
<evidence type="ECO:0000256" key="3">
    <source>
        <dbReference type="ARBA" id="ARBA00022676"/>
    </source>
</evidence>
<feature type="transmembrane region" description="Helical" evidence="9">
    <location>
        <begin position="88"/>
        <end position="109"/>
    </location>
</feature>
<evidence type="ECO:0000256" key="2">
    <source>
        <dbReference type="ARBA" id="ARBA00022475"/>
    </source>
</evidence>
<name>A0A515D6P6_9BURK</name>
<evidence type="ECO:0000259" key="10">
    <source>
        <dbReference type="Pfam" id="PF13231"/>
    </source>
</evidence>
<accession>A0A515D6P6</accession>
<dbReference type="GO" id="GO:0005886">
    <property type="term" value="C:plasma membrane"/>
    <property type="evidence" value="ECO:0007669"/>
    <property type="project" value="UniProtKB-SubCell"/>
</dbReference>
<dbReference type="InterPro" id="IPR050297">
    <property type="entry name" value="LipidA_mod_glycosyltrf_83"/>
</dbReference>
<evidence type="ECO:0000256" key="5">
    <source>
        <dbReference type="ARBA" id="ARBA00022692"/>
    </source>
</evidence>
<comment type="subcellular location">
    <subcellularLocation>
        <location evidence="1">Cell membrane</location>
        <topology evidence="1">Multi-pass membrane protein</topology>
    </subcellularLocation>
</comment>
<dbReference type="PANTHER" id="PTHR33908:SF3">
    <property type="entry name" value="UNDECAPRENYL PHOSPHATE-ALPHA-4-AMINO-4-DEOXY-L-ARABINOSE ARABINOSYL TRANSFERASE"/>
    <property type="match status" value="1"/>
</dbReference>
<feature type="transmembrane region" description="Helical" evidence="9">
    <location>
        <begin position="355"/>
        <end position="375"/>
    </location>
</feature>
<reference evidence="11 12" key="1">
    <citation type="submission" date="2019-01" db="EMBL/GenBank/DDBJ databases">
        <title>Genomic insights into a novel species Rhodoferax sp.</title>
        <authorList>
            <person name="Jin L."/>
        </authorList>
    </citation>
    <scope>NUCLEOTIDE SEQUENCE [LARGE SCALE GENOMIC DNA]</scope>
    <source>
        <strain evidence="11 12">CHu59-6-5</strain>
    </source>
</reference>
<keyword evidence="6 9" id="KW-1133">Transmembrane helix</keyword>
<feature type="domain" description="Glycosyltransferase RgtA/B/C/D-like" evidence="10">
    <location>
        <begin position="67"/>
        <end position="228"/>
    </location>
</feature>
<feature type="transmembrane region" description="Helical" evidence="9">
    <location>
        <begin position="263"/>
        <end position="282"/>
    </location>
</feature>
<evidence type="ECO:0000313" key="12">
    <source>
        <dbReference type="Proteomes" id="UP000316798"/>
    </source>
</evidence>
<dbReference type="RefSeq" id="WP_142817180.1">
    <property type="nucleotide sequence ID" value="NZ_CP035503.1"/>
</dbReference>
<feature type="transmembrane region" description="Helical" evidence="9">
    <location>
        <begin position="302"/>
        <end position="319"/>
    </location>
</feature>
<gene>
    <name evidence="11" type="ORF">EUB48_01250</name>
</gene>